<gene>
    <name evidence="1" type="ORF">H6G95_37675</name>
</gene>
<reference evidence="1 2" key="1">
    <citation type="journal article" date="2020" name="ISME J.">
        <title>Comparative genomics reveals insights into cyanobacterial evolution and habitat adaptation.</title>
        <authorList>
            <person name="Chen M.Y."/>
            <person name="Teng W.K."/>
            <person name="Zhao L."/>
            <person name="Hu C.X."/>
            <person name="Zhou Y.K."/>
            <person name="Han B.P."/>
            <person name="Song L.R."/>
            <person name="Shu W.S."/>
        </authorList>
    </citation>
    <scope>NUCLEOTIDE SEQUENCE [LARGE SCALE GENOMIC DNA]</scope>
    <source>
        <strain evidence="1 2">FACHB-391</strain>
    </source>
</reference>
<protein>
    <submittedName>
        <fullName evidence="1">Uncharacterized protein</fullName>
    </submittedName>
</protein>
<evidence type="ECO:0000313" key="1">
    <source>
        <dbReference type="EMBL" id="MBD2566170.1"/>
    </source>
</evidence>
<name>A0ABR8FBB6_NOSLI</name>
<evidence type="ECO:0000313" key="2">
    <source>
        <dbReference type="Proteomes" id="UP000604661"/>
    </source>
</evidence>
<organism evidence="1 2">
    <name type="scientific">Nostoc linckia FACHB-391</name>
    <dbReference type="NCBI Taxonomy" id="2692906"/>
    <lineage>
        <taxon>Bacteria</taxon>
        <taxon>Bacillati</taxon>
        <taxon>Cyanobacteriota</taxon>
        <taxon>Cyanophyceae</taxon>
        <taxon>Nostocales</taxon>
        <taxon>Nostocaceae</taxon>
        <taxon>Nostoc</taxon>
    </lineage>
</organism>
<keyword evidence="2" id="KW-1185">Reference proteome</keyword>
<comment type="caution">
    <text evidence="1">The sequence shown here is derived from an EMBL/GenBank/DDBJ whole genome shotgun (WGS) entry which is preliminary data.</text>
</comment>
<feature type="non-terminal residue" evidence="1">
    <location>
        <position position="1"/>
    </location>
</feature>
<dbReference type="RefSeq" id="WP_190971595.1">
    <property type="nucleotide sequence ID" value="NZ_JACJTE010000151.1"/>
</dbReference>
<sequence length="213" mass="23578">KLDIVVSADEVYVIRSGVETNFTKSFLLAASGVQDFSKPLIIAATAGEQNTVFCNLYDAATKTRIEREWNKNADWGTLINDIQSRLGSTSLTIPSIAETPATPPKLSVVPQPVHPQDLRVKNIRTLLDYPLDLVKEWLQFQDVDRPSLLDISQINELIKSMCLAWAADKCEYPNEAESLYQNLVVDAIASDADELAAIKVWMQQVQTAKAGTV</sequence>
<accession>A0ABR8FBB6</accession>
<dbReference type="EMBL" id="JACJTE010000151">
    <property type="protein sequence ID" value="MBD2566170.1"/>
    <property type="molecule type" value="Genomic_DNA"/>
</dbReference>
<proteinExistence type="predicted"/>
<dbReference type="Proteomes" id="UP000604661">
    <property type="component" value="Unassembled WGS sequence"/>
</dbReference>